<comment type="caution">
    <text evidence="1">The sequence shown here is derived from an EMBL/GenBank/DDBJ whole genome shotgun (WGS) entry which is preliminary data.</text>
</comment>
<keyword evidence="2" id="KW-1185">Reference proteome</keyword>
<organism evidence="1 2">
    <name type="scientific">Helianthus annuus</name>
    <name type="common">Common sunflower</name>
    <dbReference type="NCBI Taxonomy" id="4232"/>
    <lineage>
        <taxon>Eukaryota</taxon>
        <taxon>Viridiplantae</taxon>
        <taxon>Streptophyta</taxon>
        <taxon>Embryophyta</taxon>
        <taxon>Tracheophyta</taxon>
        <taxon>Spermatophyta</taxon>
        <taxon>Magnoliopsida</taxon>
        <taxon>eudicotyledons</taxon>
        <taxon>Gunneridae</taxon>
        <taxon>Pentapetalae</taxon>
        <taxon>asterids</taxon>
        <taxon>campanulids</taxon>
        <taxon>Asterales</taxon>
        <taxon>Asteraceae</taxon>
        <taxon>Asteroideae</taxon>
        <taxon>Heliantheae alliance</taxon>
        <taxon>Heliantheae</taxon>
        <taxon>Helianthus</taxon>
    </lineage>
</organism>
<evidence type="ECO:0000313" key="2">
    <source>
        <dbReference type="Proteomes" id="UP000215914"/>
    </source>
</evidence>
<name>A0A9K3JNQ9_HELAN</name>
<gene>
    <name evidence="1" type="ORF">HanXRQr2_Chr02g0057531</name>
</gene>
<accession>A0A9K3JNQ9</accession>
<proteinExistence type="predicted"/>
<dbReference type="Proteomes" id="UP000215914">
    <property type="component" value="Unassembled WGS sequence"/>
</dbReference>
<reference evidence="1" key="2">
    <citation type="submission" date="2020-06" db="EMBL/GenBank/DDBJ databases">
        <title>Helianthus annuus Genome sequencing and assembly Release 2.</title>
        <authorList>
            <person name="Gouzy J."/>
            <person name="Langlade N."/>
            <person name="Munos S."/>
        </authorList>
    </citation>
    <scope>NUCLEOTIDE SEQUENCE</scope>
    <source>
        <tissue evidence="1">Leaves</tissue>
    </source>
</reference>
<sequence>MVNIINPLKTYKQNQRYSNKLFLQNPMLLEIYQTYHPFWSIGVALKYFHHD</sequence>
<dbReference type="EMBL" id="MNCJ02000317">
    <property type="protein sequence ID" value="KAF5817825.1"/>
    <property type="molecule type" value="Genomic_DNA"/>
</dbReference>
<reference evidence="1" key="1">
    <citation type="journal article" date="2017" name="Nature">
        <title>The sunflower genome provides insights into oil metabolism, flowering and Asterid evolution.</title>
        <authorList>
            <person name="Badouin H."/>
            <person name="Gouzy J."/>
            <person name="Grassa C.J."/>
            <person name="Murat F."/>
            <person name="Staton S.E."/>
            <person name="Cottret L."/>
            <person name="Lelandais-Briere C."/>
            <person name="Owens G.L."/>
            <person name="Carrere S."/>
            <person name="Mayjonade B."/>
            <person name="Legrand L."/>
            <person name="Gill N."/>
            <person name="Kane N.C."/>
            <person name="Bowers J.E."/>
            <person name="Hubner S."/>
            <person name="Bellec A."/>
            <person name="Berard A."/>
            <person name="Berges H."/>
            <person name="Blanchet N."/>
            <person name="Boniface M.C."/>
            <person name="Brunel D."/>
            <person name="Catrice O."/>
            <person name="Chaidir N."/>
            <person name="Claudel C."/>
            <person name="Donnadieu C."/>
            <person name="Faraut T."/>
            <person name="Fievet G."/>
            <person name="Helmstetter N."/>
            <person name="King M."/>
            <person name="Knapp S.J."/>
            <person name="Lai Z."/>
            <person name="Le Paslier M.C."/>
            <person name="Lippi Y."/>
            <person name="Lorenzon L."/>
            <person name="Mandel J.R."/>
            <person name="Marage G."/>
            <person name="Marchand G."/>
            <person name="Marquand E."/>
            <person name="Bret-Mestries E."/>
            <person name="Morien E."/>
            <person name="Nambeesan S."/>
            <person name="Nguyen T."/>
            <person name="Pegot-Espagnet P."/>
            <person name="Pouilly N."/>
            <person name="Raftis F."/>
            <person name="Sallet E."/>
            <person name="Schiex T."/>
            <person name="Thomas J."/>
            <person name="Vandecasteele C."/>
            <person name="Vares D."/>
            <person name="Vear F."/>
            <person name="Vautrin S."/>
            <person name="Crespi M."/>
            <person name="Mangin B."/>
            <person name="Burke J.M."/>
            <person name="Salse J."/>
            <person name="Munos S."/>
            <person name="Vincourt P."/>
            <person name="Rieseberg L.H."/>
            <person name="Langlade N.B."/>
        </authorList>
    </citation>
    <scope>NUCLEOTIDE SEQUENCE</scope>
    <source>
        <tissue evidence="1">Leaves</tissue>
    </source>
</reference>
<dbReference type="Gramene" id="mRNA:HanXRQr2_Chr02g0057531">
    <property type="protein sequence ID" value="CDS:HanXRQr2_Chr02g0057531.1"/>
    <property type="gene ID" value="HanXRQr2_Chr02g0057531"/>
</dbReference>
<evidence type="ECO:0000313" key="1">
    <source>
        <dbReference type="EMBL" id="KAF5817825.1"/>
    </source>
</evidence>
<dbReference type="AlphaFoldDB" id="A0A9K3JNQ9"/>
<protein>
    <submittedName>
        <fullName evidence="1">Uncharacterized protein</fullName>
    </submittedName>
</protein>